<proteinExistence type="predicted"/>
<dbReference type="GO" id="GO:0016747">
    <property type="term" value="F:acyltransferase activity, transferring groups other than amino-acyl groups"/>
    <property type="evidence" value="ECO:0007669"/>
    <property type="project" value="InterPro"/>
</dbReference>
<dbReference type="PANTHER" id="PTHR43617:SF2">
    <property type="entry name" value="UPF0039 PROTEIN SLL0451"/>
    <property type="match status" value="1"/>
</dbReference>
<dbReference type="InterPro" id="IPR000182">
    <property type="entry name" value="GNAT_dom"/>
</dbReference>
<dbReference type="Pfam" id="PF13508">
    <property type="entry name" value="Acetyltransf_7"/>
    <property type="match status" value="1"/>
</dbReference>
<dbReference type="CDD" id="cd04301">
    <property type="entry name" value="NAT_SF"/>
    <property type="match status" value="1"/>
</dbReference>
<dbReference type="Proteomes" id="UP001144805">
    <property type="component" value="Unassembled WGS sequence"/>
</dbReference>
<protein>
    <submittedName>
        <fullName evidence="2">N-acetyltransferase</fullName>
    </submittedName>
</protein>
<reference evidence="2" key="1">
    <citation type="submission" date="2022-11" db="EMBL/GenBank/DDBJ databases">
        <title>Biodiversity and phylogenetic relationships of bacteria.</title>
        <authorList>
            <person name="Machado R.A.R."/>
            <person name="Bhat A."/>
            <person name="Loulou A."/>
            <person name="Kallel S."/>
        </authorList>
    </citation>
    <scope>NUCLEOTIDE SEQUENCE</scope>
    <source>
        <strain evidence="2">K-TC2</strain>
    </source>
</reference>
<gene>
    <name evidence="2" type="ORF">OSH07_06055</name>
</gene>
<sequence>MTIRDETTGDRKVIREVIAIAFCSAAHSSQREGELVDALRAAGALAVSLVAEEDGKVVGHIAFSPVTINGVNEGWYGLGPVAVLPALQGRGLGRALIEAGLERIRSLGAGGCVLLGEPEFYQRFGFRADPRLKLSGPPPEYFMALPLATGRAAPEGEVRYHTAFDDV</sequence>
<name>A0A9X3E0J2_9HYPH</name>
<evidence type="ECO:0000259" key="1">
    <source>
        <dbReference type="PROSITE" id="PS51186"/>
    </source>
</evidence>
<dbReference type="SUPFAM" id="SSF55729">
    <property type="entry name" value="Acyl-CoA N-acyltransferases (Nat)"/>
    <property type="match status" value="1"/>
</dbReference>
<evidence type="ECO:0000313" key="2">
    <source>
        <dbReference type="EMBL" id="MCX5568748.1"/>
    </source>
</evidence>
<organism evidence="2 3">
    <name type="scientific">Kaistia nematophila</name>
    <dbReference type="NCBI Taxonomy" id="2994654"/>
    <lineage>
        <taxon>Bacteria</taxon>
        <taxon>Pseudomonadati</taxon>
        <taxon>Pseudomonadota</taxon>
        <taxon>Alphaproteobacteria</taxon>
        <taxon>Hyphomicrobiales</taxon>
        <taxon>Kaistiaceae</taxon>
        <taxon>Kaistia</taxon>
    </lineage>
</organism>
<dbReference type="EMBL" id="JAPKNK010000002">
    <property type="protein sequence ID" value="MCX5568748.1"/>
    <property type="molecule type" value="Genomic_DNA"/>
</dbReference>
<feature type="domain" description="N-acetyltransferase" evidence="1">
    <location>
        <begin position="1"/>
        <end position="148"/>
    </location>
</feature>
<dbReference type="PROSITE" id="PS51186">
    <property type="entry name" value="GNAT"/>
    <property type="match status" value="1"/>
</dbReference>
<evidence type="ECO:0000313" key="3">
    <source>
        <dbReference type="Proteomes" id="UP001144805"/>
    </source>
</evidence>
<dbReference type="RefSeq" id="WP_266337716.1">
    <property type="nucleotide sequence ID" value="NZ_JAPKNK010000002.1"/>
</dbReference>
<dbReference type="InterPro" id="IPR050276">
    <property type="entry name" value="MshD_Acetyltransferase"/>
</dbReference>
<accession>A0A9X3E0J2</accession>
<dbReference type="Gene3D" id="3.40.630.30">
    <property type="match status" value="1"/>
</dbReference>
<keyword evidence="3" id="KW-1185">Reference proteome</keyword>
<dbReference type="InterPro" id="IPR016181">
    <property type="entry name" value="Acyl_CoA_acyltransferase"/>
</dbReference>
<dbReference type="PANTHER" id="PTHR43617">
    <property type="entry name" value="L-AMINO ACID N-ACETYLTRANSFERASE"/>
    <property type="match status" value="1"/>
</dbReference>
<comment type="caution">
    <text evidence="2">The sequence shown here is derived from an EMBL/GenBank/DDBJ whole genome shotgun (WGS) entry which is preliminary data.</text>
</comment>
<dbReference type="AlphaFoldDB" id="A0A9X3E0J2"/>